<protein>
    <recommendedName>
        <fullName evidence="6">C1q domain-containing protein</fullName>
    </recommendedName>
</protein>
<dbReference type="InterPro" id="IPR001073">
    <property type="entry name" value="C1q_dom"/>
</dbReference>
<dbReference type="AlphaFoldDB" id="A0ABD0LSK6"/>
<evidence type="ECO:0000256" key="1">
    <source>
        <dbReference type="ARBA" id="ARBA00004613"/>
    </source>
</evidence>
<reference evidence="7 8" key="1">
    <citation type="journal article" date="2023" name="Sci. Data">
        <title>Genome assembly of the Korean intertidal mud-creeper Batillaria attramentaria.</title>
        <authorList>
            <person name="Patra A.K."/>
            <person name="Ho P.T."/>
            <person name="Jun S."/>
            <person name="Lee S.J."/>
            <person name="Kim Y."/>
            <person name="Won Y.J."/>
        </authorList>
    </citation>
    <scope>NUCLEOTIDE SEQUENCE [LARGE SCALE GENOMIC DNA]</scope>
    <source>
        <strain evidence="7">Wonlab-2016</strain>
    </source>
</reference>
<dbReference type="PANTHER" id="PTHR22923">
    <property type="entry name" value="CEREBELLIN-RELATED"/>
    <property type="match status" value="1"/>
</dbReference>
<dbReference type="SMART" id="SM00110">
    <property type="entry name" value="C1Q"/>
    <property type="match status" value="1"/>
</dbReference>
<evidence type="ECO:0000256" key="2">
    <source>
        <dbReference type="ARBA" id="ARBA00022525"/>
    </source>
</evidence>
<dbReference type="InterPro" id="IPR008983">
    <property type="entry name" value="Tumour_necrosis_fac-like_dom"/>
</dbReference>
<dbReference type="InterPro" id="IPR050822">
    <property type="entry name" value="Cerebellin_Synaptic_Org"/>
</dbReference>
<evidence type="ECO:0000256" key="5">
    <source>
        <dbReference type="SAM" id="SignalP"/>
    </source>
</evidence>
<evidence type="ECO:0000259" key="6">
    <source>
        <dbReference type="PROSITE" id="PS50871"/>
    </source>
</evidence>
<evidence type="ECO:0000256" key="3">
    <source>
        <dbReference type="ARBA" id="ARBA00022729"/>
    </source>
</evidence>
<keyword evidence="3 5" id="KW-0732">Signal</keyword>
<organism evidence="7 8">
    <name type="scientific">Batillaria attramentaria</name>
    <dbReference type="NCBI Taxonomy" id="370345"/>
    <lineage>
        <taxon>Eukaryota</taxon>
        <taxon>Metazoa</taxon>
        <taxon>Spiralia</taxon>
        <taxon>Lophotrochozoa</taxon>
        <taxon>Mollusca</taxon>
        <taxon>Gastropoda</taxon>
        <taxon>Caenogastropoda</taxon>
        <taxon>Sorbeoconcha</taxon>
        <taxon>Cerithioidea</taxon>
        <taxon>Batillariidae</taxon>
        <taxon>Batillaria</taxon>
    </lineage>
</organism>
<keyword evidence="4" id="KW-0175">Coiled coil</keyword>
<proteinExistence type="predicted"/>
<accession>A0ABD0LSK6</accession>
<dbReference type="GO" id="GO:0005576">
    <property type="term" value="C:extracellular region"/>
    <property type="evidence" value="ECO:0007669"/>
    <property type="project" value="UniProtKB-SubCell"/>
</dbReference>
<feature type="domain" description="C1q" evidence="6">
    <location>
        <begin position="85"/>
        <end position="224"/>
    </location>
</feature>
<dbReference type="PRINTS" id="PR00007">
    <property type="entry name" value="COMPLEMNTC1Q"/>
</dbReference>
<gene>
    <name evidence="7" type="ORF">BaRGS_00006416</name>
</gene>
<feature type="chain" id="PRO_5044880709" description="C1q domain-containing protein" evidence="5">
    <location>
        <begin position="25"/>
        <end position="224"/>
    </location>
</feature>
<keyword evidence="8" id="KW-1185">Reference proteome</keyword>
<feature type="coiled-coil region" evidence="4">
    <location>
        <begin position="47"/>
        <end position="74"/>
    </location>
</feature>
<comment type="subcellular location">
    <subcellularLocation>
        <location evidence="1">Secreted</location>
    </subcellularLocation>
</comment>
<evidence type="ECO:0000313" key="7">
    <source>
        <dbReference type="EMBL" id="KAK7502463.1"/>
    </source>
</evidence>
<dbReference type="PANTHER" id="PTHR22923:SF116">
    <property type="entry name" value="C1Q DOMAIN-CONTAINING PROTEIN"/>
    <property type="match status" value="1"/>
</dbReference>
<dbReference type="Proteomes" id="UP001519460">
    <property type="component" value="Unassembled WGS sequence"/>
</dbReference>
<name>A0ABD0LSK6_9CAEN</name>
<evidence type="ECO:0000313" key="8">
    <source>
        <dbReference type="Proteomes" id="UP001519460"/>
    </source>
</evidence>
<keyword evidence="2" id="KW-0964">Secreted</keyword>
<dbReference type="Pfam" id="PF00386">
    <property type="entry name" value="C1q"/>
    <property type="match status" value="1"/>
</dbReference>
<dbReference type="Gene3D" id="2.60.120.40">
    <property type="match status" value="1"/>
</dbReference>
<dbReference type="EMBL" id="JACVVK020000026">
    <property type="protein sequence ID" value="KAK7502463.1"/>
    <property type="molecule type" value="Genomic_DNA"/>
</dbReference>
<sequence length="224" mass="24302">MASCSSRHLLIAVACLLASSGYSAMKSERSDDPEPLQTLVMTQAHTIQQLQAKLAAMETKFENELTALRNAQAQKTSHLEARLTKQETKVAFNVRLDSSSVGREFTGTETLLFDAVDLNLGNGYDKHTGIFTAPVAGVYEFTFKITHTPPGALHVELVKNGGEVAEAEGSGDDPKYPDRASSTVVLQLKVGDKVWVRRMEGDSTHIQGAFRTSFAGILVTPDHP</sequence>
<dbReference type="PROSITE" id="PS50871">
    <property type="entry name" value="C1Q"/>
    <property type="match status" value="1"/>
</dbReference>
<feature type="signal peptide" evidence="5">
    <location>
        <begin position="1"/>
        <end position="24"/>
    </location>
</feature>
<evidence type="ECO:0000256" key="4">
    <source>
        <dbReference type="SAM" id="Coils"/>
    </source>
</evidence>
<dbReference type="SUPFAM" id="SSF49842">
    <property type="entry name" value="TNF-like"/>
    <property type="match status" value="1"/>
</dbReference>
<comment type="caution">
    <text evidence="7">The sequence shown here is derived from an EMBL/GenBank/DDBJ whole genome shotgun (WGS) entry which is preliminary data.</text>
</comment>